<dbReference type="OrthoDB" id="1689567at2759"/>
<dbReference type="EnsemblMetazoa" id="CapteT196709">
    <property type="protein sequence ID" value="CapteP196709"/>
    <property type="gene ID" value="CapteG196709"/>
</dbReference>
<organism evidence="2">
    <name type="scientific">Capitella teleta</name>
    <name type="common">Polychaete worm</name>
    <dbReference type="NCBI Taxonomy" id="283909"/>
    <lineage>
        <taxon>Eukaryota</taxon>
        <taxon>Metazoa</taxon>
        <taxon>Spiralia</taxon>
        <taxon>Lophotrochozoa</taxon>
        <taxon>Annelida</taxon>
        <taxon>Polychaeta</taxon>
        <taxon>Sedentaria</taxon>
        <taxon>Scolecida</taxon>
        <taxon>Capitellidae</taxon>
        <taxon>Capitella</taxon>
    </lineage>
</organism>
<dbReference type="EMBL" id="AMQN01029465">
    <property type="status" value="NOT_ANNOTATED_CDS"/>
    <property type="molecule type" value="Genomic_DNA"/>
</dbReference>
<dbReference type="EMBL" id="AMQN01029466">
    <property type="status" value="NOT_ANNOTATED_CDS"/>
    <property type="molecule type" value="Genomic_DNA"/>
</dbReference>
<dbReference type="InterPro" id="IPR027815">
    <property type="entry name" value="CSC1/OSCA1-like_cyt"/>
</dbReference>
<dbReference type="AlphaFoldDB" id="R7TJD8"/>
<dbReference type="Pfam" id="PF14703">
    <property type="entry name" value="PHM7_cyt"/>
    <property type="match status" value="1"/>
</dbReference>
<name>R7TJD8_CAPTE</name>
<gene>
    <name evidence="2" type="ORF">CAPTEDRAFT_196709</name>
</gene>
<evidence type="ECO:0000259" key="1">
    <source>
        <dbReference type="Pfam" id="PF14703"/>
    </source>
</evidence>
<accession>R7TJD8</accession>
<keyword evidence="4" id="KW-1185">Reference proteome</keyword>
<reference evidence="3" key="3">
    <citation type="submission" date="2015-06" db="UniProtKB">
        <authorList>
            <consortium name="EnsemblMetazoa"/>
        </authorList>
    </citation>
    <scope>IDENTIFICATION</scope>
</reference>
<evidence type="ECO:0000313" key="4">
    <source>
        <dbReference type="Proteomes" id="UP000014760"/>
    </source>
</evidence>
<evidence type="ECO:0000313" key="2">
    <source>
        <dbReference type="EMBL" id="ELT93928.1"/>
    </source>
</evidence>
<sequence>MKSIKTKYLASRKEDLKTRTLLFTNLKASPSAEKMLIEFFRRYSRGEKERERYHDTMLESFNYAYDVNGISKVFEERQRVHQLRQHAERMINAGQREHMWTHTLGCCCLCCWENGWACGPNQKYN</sequence>
<reference evidence="2 4" key="2">
    <citation type="journal article" date="2013" name="Nature">
        <title>Insights into bilaterian evolution from three spiralian genomes.</title>
        <authorList>
            <person name="Simakov O."/>
            <person name="Marletaz F."/>
            <person name="Cho S.J."/>
            <person name="Edsinger-Gonzales E."/>
            <person name="Havlak P."/>
            <person name="Hellsten U."/>
            <person name="Kuo D.H."/>
            <person name="Larsson T."/>
            <person name="Lv J."/>
            <person name="Arendt D."/>
            <person name="Savage R."/>
            <person name="Osoegawa K."/>
            <person name="de Jong P."/>
            <person name="Grimwood J."/>
            <person name="Chapman J.A."/>
            <person name="Shapiro H."/>
            <person name="Aerts A."/>
            <person name="Otillar R.P."/>
            <person name="Terry A.Y."/>
            <person name="Boore J.L."/>
            <person name="Grigoriev I.V."/>
            <person name="Lindberg D.R."/>
            <person name="Seaver E.C."/>
            <person name="Weisblat D.A."/>
            <person name="Putnam N.H."/>
            <person name="Rokhsar D.S."/>
        </authorList>
    </citation>
    <scope>NUCLEOTIDE SEQUENCE</scope>
    <source>
        <strain evidence="2 4">I ESC-2004</strain>
    </source>
</reference>
<dbReference type="EMBL" id="KB309566">
    <property type="protein sequence ID" value="ELT93928.1"/>
    <property type="molecule type" value="Genomic_DNA"/>
</dbReference>
<protein>
    <recommendedName>
        <fullName evidence="1">CSC1/OSCA1-like cytosolic domain-containing protein</fullName>
    </recommendedName>
</protein>
<dbReference type="HOGENOM" id="CLU_1994785_0_0_1"/>
<dbReference type="Proteomes" id="UP000014760">
    <property type="component" value="Unassembled WGS sequence"/>
</dbReference>
<proteinExistence type="predicted"/>
<feature type="domain" description="CSC1/OSCA1-like cytosolic" evidence="1">
    <location>
        <begin position="19"/>
        <end position="111"/>
    </location>
</feature>
<reference evidence="4" key="1">
    <citation type="submission" date="2012-12" db="EMBL/GenBank/DDBJ databases">
        <authorList>
            <person name="Hellsten U."/>
            <person name="Grimwood J."/>
            <person name="Chapman J.A."/>
            <person name="Shapiro H."/>
            <person name="Aerts A."/>
            <person name="Otillar R.P."/>
            <person name="Terry A.Y."/>
            <person name="Boore J.L."/>
            <person name="Simakov O."/>
            <person name="Marletaz F."/>
            <person name="Cho S.-J."/>
            <person name="Edsinger-Gonzales E."/>
            <person name="Havlak P."/>
            <person name="Kuo D.-H."/>
            <person name="Larsson T."/>
            <person name="Lv J."/>
            <person name="Arendt D."/>
            <person name="Savage R."/>
            <person name="Osoegawa K."/>
            <person name="de Jong P."/>
            <person name="Lindberg D.R."/>
            <person name="Seaver E.C."/>
            <person name="Weisblat D.A."/>
            <person name="Putnam N.H."/>
            <person name="Grigoriev I.V."/>
            <person name="Rokhsar D.S."/>
        </authorList>
    </citation>
    <scope>NUCLEOTIDE SEQUENCE</scope>
    <source>
        <strain evidence="4">I ESC-2004</strain>
    </source>
</reference>
<evidence type="ECO:0000313" key="3">
    <source>
        <dbReference type="EnsemblMetazoa" id="CapteP196709"/>
    </source>
</evidence>